<dbReference type="Proteomes" id="UP000246635">
    <property type="component" value="Unassembled WGS sequence"/>
</dbReference>
<reference evidence="8 9" key="1">
    <citation type="submission" date="2018-05" db="EMBL/GenBank/DDBJ databases">
        <title>Genomic Encyclopedia of Type Strains, Phase III (KMG-III): the genomes of soil and plant-associated and newly described type strains.</title>
        <authorList>
            <person name="Whitman W."/>
        </authorList>
    </citation>
    <scope>NUCLEOTIDE SEQUENCE [LARGE SCALE GENOMIC DNA]</scope>
    <source>
        <strain evidence="8 9">CECT 5696</strain>
    </source>
</reference>
<evidence type="ECO:0000313" key="9">
    <source>
        <dbReference type="Proteomes" id="UP000246635"/>
    </source>
</evidence>
<dbReference type="Gene3D" id="3.40.50.1980">
    <property type="entry name" value="Nitrogenase molybdenum iron protein domain"/>
    <property type="match status" value="2"/>
</dbReference>
<comment type="similarity">
    <text evidence="2">Belongs to the bacterial solute-binding protein 8 family.</text>
</comment>
<dbReference type="RefSeq" id="WP_110046067.1">
    <property type="nucleotide sequence ID" value="NZ_CP054613.1"/>
</dbReference>
<keyword evidence="9" id="KW-1185">Reference proteome</keyword>
<evidence type="ECO:0000256" key="1">
    <source>
        <dbReference type="ARBA" id="ARBA00004196"/>
    </source>
</evidence>
<dbReference type="InterPro" id="IPR002491">
    <property type="entry name" value="ABC_transptr_periplasmic_BD"/>
</dbReference>
<keyword evidence="3" id="KW-0813">Transport</keyword>
<evidence type="ECO:0000256" key="6">
    <source>
        <dbReference type="SAM" id="SignalP"/>
    </source>
</evidence>
<protein>
    <submittedName>
        <fullName evidence="8">Bacillibactin-binding protein</fullName>
    </submittedName>
</protein>
<dbReference type="PANTHER" id="PTHR30532:SF10">
    <property type="entry name" value="IRON-UPTAKE SYSTEM-BINDING PROTEIN"/>
    <property type="match status" value="1"/>
</dbReference>
<sequence length="339" mass="37010">MRNFRLFAGLLLVMAVLLAACGEKEETSTTGTETKSETTTETTAAQTDTSETKTDTAAAATKVVKYLDQEYTVPATAERIVITGALEAMEDSILMDIHPIGAISVGGQFPEMFSAITDKAESIGEKMEPNMEKILQLKPDVILASSKFDPAVIEQLSKITTTIPYSHIATNWESNLNLLGELTGKTDEAAKQIADYKSKLETVKSSLGDKLKDKNAVMVRIRAGEMYIYGPSLYYNQALYEDLGLTVPAEIQAAKSQAALPIEQLAEMNPDLLFIQFSPDENKDNPQALEDLKNNAIFKSLDAVKNGQLYENIVNPLAQGGTAYSKVEFLNAFESKLSQ</sequence>
<dbReference type="PROSITE" id="PS51257">
    <property type="entry name" value="PROKAR_LIPOPROTEIN"/>
    <property type="match status" value="1"/>
</dbReference>
<dbReference type="GO" id="GO:0030288">
    <property type="term" value="C:outer membrane-bounded periplasmic space"/>
    <property type="evidence" value="ECO:0007669"/>
    <property type="project" value="TreeGrafter"/>
</dbReference>
<keyword evidence="4 6" id="KW-0732">Signal</keyword>
<dbReference type="InterPro" id="IPR051313">
    <property type="entry name" value="Bact_iron-sidero_bind"/>
</dbReference>
<evidence type="ECO:0000256" key="2">
    <source>
        <dbReference type="ARBA" id="ARBA00008814"/>
    </source>
</evidence>
<evidence type="ECO:0000256" key="3">
    <source>
        <dbReference type="ARBA" id="ARBA00022448"/>
    </source>
</evidence>
<dbReference type="SUPFAM" id="SSF53807">
    <property type="entry name" value="Helical backbone' metal receptor"/>
    <property type="match status" value="1"/>
</dbReference>
<accession>A0A2V2YPR1</accession>
<feature type="compositionally biased region" description="Low complexity" evidence="5">
    <location>
        <begin position="28"/>
        <end position="53"/>
    </location>
</feature>
<evidence type="ECO:0000259" key="7">
    <source>
        <dbReference type="PROSITE" id="PS50983"/>
    </source>
</evidence>
<dbReference type="GO" id="GO:1901678">
    <property type="term" value="P:iron coordination entity transport"/>
    <property type="evidence" value="ECO:0007669"/>
    <property type="project" value="UniProtKB-ARBA"/>
</dbReference>
<dbReference type="PANTHER" id="PTHR30532">
    <property type="entry name" value="IRON III DICITRATE-BINDING PERIPLASMIC PROTEIN"/>
    <property type="match status" value="1"/>
</dbReference>
<gene>
    <name evidence="8" type="ORF">DFQ01_12275</name>
</gene>
<evidence type="ECO:0000256" key="4">
    <source>
        <dbReference type="ARBA" id="ARBA00022729"/>
    </source>
</evidence>
<dbReference type="Pfam" id="PF01497">
    <property type="entry name" value="Peripla_BP_2"/>
    <property type="match status" value="1"/>
</dbReference>
<feature type="domain" description="Fe/B12 periplasmic-binding" evidence="7">
    <location>
        <begin position="80"/>
        <end position="339"/>
    </location>
</feature>
<dbReference type="EMBL" id="QGTQ01000022">
    <property type="protein sequence ID" value="PWV97344.1"/>
    <property type="molecule type" value="Genomic_DNA"/>
</dbReference>
<feature type="signal peptide" evidence="6">
    <location>
        <begin position="1"/>
        <end position="19"/>
    </location>
</feature>
<name>A0A2V2YPR1_9BACL</name>
<feature type="region of interest" description="Disordered" evidence="5">
    <location>
        <begin position="24"/>
        <end position="53"/>
    </location>
</feature>
<evidence type="ECO:0000313" key="8">
    <source>
        <dbReference type="EMBL" id="PWV97344.1"/>
    </source>
</evidence>
<organism evidence="8 9">
    <name type="scientific">Paenibacillus cellulosilyticus</name>
    <dbReference type="NCBI Taxonomy" id="375489"/>
    <lineage>
        <taxon>Bacteria</taxon>
        <taxon>Bacillati</taxon>
        <taxon>Bacillota</taxon>
        <taxon>Bacilli</taxon>
        <taxon>Bacillales</taxon>
        <taxon>Paenibacillaceae</taxon>
        <taxon>Paenibacillus</taxon>
    </lineage>
</organism>
<dbReference type="OrthoDB" id="26763at2"/>
<proteinExistence type="inferred from homology"/>
<dbReference type="AlphaFoldDB" id="A0A2V2YPR1"/>
<comment type="subcellular location">
    <subcellularLocation>
        <location evidence="1">Cell envelope</location>
    </subcellularLocation>
</comment>
<feature type="chain" id="PRO_5039538356" evidence="6">
    <location>
        <begin position="20"/>
        <end position="339"/>
    </location>
</feature>
<dbReference type="PROSITE" id="PS50983">
    <property type="entry name" value="FE_B12_PBP"/>
    <property type="match status" value="1"/>
</dbReference>
<evidence type="ECO:0000256" key="5">
    <source>
        <dbReference type="SAM" id="MobiDB-lite"/>
    </source>
</evidence>
<comment type="caution">
    <text evidence="8">The sequence shown here is derived from an EMBL/GenBank/DDBJ whole genome shotgun (WGS) entry which is preliminary data.</text>
</comment>